<reference evidence="2 3" key="1">
    <citation type="journal article" date="2019" name="Sci. Rep.">
        <title>Orb-weaving spider Araneus ventricosus genome elucidates the spidroin gene catalogue.</title>
        <authorList>
            <person name="Kono N."/>
            <person name="Nakamura H."/>
            <person name="Ohtoshi R."/>
            <person name="Moran D.A.P."/>
            <person name="Shinohara A."/>
            <person name="Yoshida Y."/>
            <person name="Fujiwara M."/>
            <person name="Mori M."/>
            <person name="Tomita M."/>
            <person name="Arakawa K."/>
        </authorList>
    </citation>
    <scope>NUCLEOTIDE SEQUENCE [LARGE SCALE GENOMIC DNA]</scope>
</reference>
<evidence type="ECO:0000256" key="1">
    <source>
        <dbReference type="SAM" id="Phobius"/>
    </source>
</evidence>
<proteinExistence type="predicted"/>
<feature type="transmembrane region" description="Helical" evidence="1">
    <location>
        <begin position="355"/>
        <end position="377"/>
    </location>
</feature>
<dbReference type="OrthoDB" id="10663540at2759"/>
<gene>
    <name evidence="2" type="ORF">AVEN_91302_1</name>
</gene>
<keyword evidence="1" id="KW-0812">Transmembrane</keyword>
<protein>
    <submittedName>
        <fullName evidence="2">Uncharacterized protein</fullName>
    </submittedName>
</protein>
<organism evidence="2 3">
    <name type="scientific">Araneus ventricosus</name>
    <name type="common">Orbweaver spider</name>
    <name type="synonym">Epeira ventricosa</name>
    <dbReference type="NCBI Taxonomy" id="182803"/>
    <lineage>
        <taxon>Eukaryota</taxon>
        <taxon>Metazoa</taxon>
        <taxon>Ecdysozoa</taxon>
        <taxon>Arthropoda</taxon>
        <taxon>Chelicerata</taxon>
        <taxon>Arachnida</taxon>
        <taxon>Araneae</taxon>
        <taxon>Araneomorphae</taxon>
        <taxon>Entelegynae</taxon>
        <taxon>Araneoidea</taxon>
        <taxon>Araneidae</taxon>
        <taxon>Araneus</taxon>
    </lineage>
</organism>
<dbReference type="InterPro" id="IPR011333">
    <property type="entry name" value="SKP1/BTB/POZ_sf"/>
</dbReference>
<evidence type="ECO:0000313" key="3">
    <source>
        <dbReference type="Proteomes" id="UP000499080"/>
    </source>
</evidence>
<name>A0A4Y2EQ06_ARAVE</name>
<keyword evidence="1" id="KW-0472">Membrane</keyword>
<evidence type="ECO:0000313" key="2">
    <source>
        <dbReference type="EMBL" id="GBM31310.1"/>
    </source>
</evidence>
<dbReference type="EMBL" id="BGPR01000680">
    <property type="protein sequence ID" value="GBM31310.1"/>
    <property type="molecule type" value="Genomic_DNA"/>
</dbReference>
<keyword evidence="1" id="KW-1133">Transmembrane helix</keyword>
<comment type="caution">
    <text evidence="2">The sequence shown here is derived from an EMBL/GenBank/DDBJ whole genome shotgun (WGS) entry which is preliminary data.</text>
</comment>
<dbReference type="AlphaFoldDB" id="A0A4Y2EQ06"/>
<sequence length="513" mass="57934">MEERPESKLSFRRVNDIVNNLIEIAKSAGEHKPNISEIRNYAPGIAPINDGGNLGNVIDVCSPLTEDPVSLNESPPDLKEDCLESKSCDITSCKAPEYSGIQKTEENSNSQTIDLTECENSLLYDPGRQFNEETGERVSKVNEFTGTEDLNISVVGIASMNDRGNPANLIDVCSPLTEDPISHHESPADLKEEHSESKSCEVTNFSLGEYSGIQNHESDGNSYTINKSADQTECKINLKKGSGSKLSLKKKVLEMIKRAQEIQIVRIEMENIESELLKRINEKKTSFSDYVKFFPRLYTEPNEKASEFKMLSNLSKSPVDAEGRNSEREERILHSNGINQNHAGTRRAFSSDRDIYTWTGMCCLLLLTTFAAALHTARMQITQTYLRRIINGSPYMQMDQLMSFLLVDAFEDRKWANEGRMYSIASMYGMHDLKNRTSSRLQSSMSISNAWITLVLADVHEDQKLKESAEVFLTTYSNETLYSENWKAGMQSMMTAATQKYIEDFESHYLIQE</sequence>
<dbReference type="Proteomes" id="UP000499080">
    <property type="component" value="Unassembled WGS sequence"/>
</dbReference>
<dbReference type="Gene3D" id="3.30.710.10">
    <property type="entry name" value="Potassium Channel Kv1.1, Chain A"/>
    <property type="match status" value="1"/>
</dbReference>
<accession>A0A4Y2EQ06</accession>
<keyword evidence="3" id="KW-1185">Reference proteome</keyword>